<organism evidence="2 3">
    <name type="scientific">Candidatus Ozemobacter sibiricus</name>
    <dbReference type="NCBI Taxonomy" id="2268124"/>
    <lineage>
        <taxon>Bacteria</taxon>
        <taxon>Candidatus Ozemobacteria</taxon>
        <taxon>Candidatus Ozemobacterales</taxon>
        <taxon>Candidatus Ozemobacteraceae</taxon>
        <taxon>Candidatus Ozemobacter</taxon>
    </lineage>
</organism>
<accession>A0A367ZL82</accession>
<reference evidence="2 3" key="1">
    <citation type="submission" date="2018-05" db="EMBL/GenBank/DDBJ databases">
        <title>A metagenomic window into the 2 km-deep terrestrial subsurface aquifer revealed taxonomically and functionally diverse microbial community comprising novel uncultured bacterial lineages.</title>
        <authorList>
            <person name="Kadnikov V.V."/>
            <person name="Mardanov A.V."/>
            <person name="Beletsky A.V."/>
            <person name="Banks D."/>
            <person name="Pimenov N.V."/>
            <person name="Frank Y.A."/>
            <person name="Karnachuk O.V."/>
            <person name="Ravin N.V."/>
        </authorList>
    </citation>
    <scope>NUCLEOTIDE SEQUENCE [LARGE SCALE GENOMIC DNA]</scope>
    <source>
        <strain evidence="2">BY5</strain>
    </source>
</reference>
<feature type="region of interest" description="Disordered" evidence="1">
    <location>
        <begin position="81"/>
        <end position="119"/>
    </location>
</feature>
<dbReference type="InterPro" id="IPR036237">
    <property type="entry name" value="Xyl_isomerase-like_sf"/>
</dbReference>
<dbReference type="AlphaFoldDB" id="A0A367ZL82"/>
<sequence>MSEPRILLGCVEQAVTGGLDPLVPPISVSRNGTLAKWRDKIQLLDLRVNDPGLARFRPAFEETIEKARTLGLETILTLPEYNPEFLEPPPPKPEDPKPAKAARPAKESKEAREARHAREREAAIEARKLRPYGKPVPVVPVVWFKPCYLAVPRTLPEPDTFQTLTVDDCTPIIDLAGRFGLRHVVVPVSEPGLFLDPAAVDELRTKVKALAALAKAANVRLHLRTGGLSLEVFKRLQREIGGCGLAFNAGTADLERLNLADTYTAFRDHIEIVYLHQVLPGIDKWKGRREAIAAGIKQYRQALAEFKAAGPAAAERRGKGTPLGALLRAWHAYQDACKNPNAHLGLFQNGEINLRPLLRCIKEDLDAGHERLIVLETVPNMKNAEVLERHLVPEAFTGSL</sequence>
<protein>
    <submittedName>
        <fullName evidence="2">Uncharacterized protein</fullName>
    </submittedName>
</protein>
<gene>
    <name evidence="2" type="ORF">OZSIB_1153</name>
</gene>
<evidence type="ECO:0000313" key="3">
    <source>
        <dbReference type="Proteomes" id="UP000252355"/>
    </source>
</evidence>
<dbReference type="Proteomes" id="UP000252355">
    <property type="component" value="Unassembled WGS sequence"/>
</dbReference>
<name>A0A367ZL82_9BACT</name>
<proteinExistence type="predicted"/>
<feature type="compositionally biased region" description="Basic and acidic residues" evidence="1">
    <location>
        <begin position="92"/>
        <end position="119"/>
    </location>
</feature>
<dbReference type="Gene3D" id="3.20.20.150">
    <property type="entry name" value="Divalent-metal-dependent TIM barrel enzymes"/>
    <property type="match status" value="1"/>
</dbReference>
<evidence type="ECO:0000313" key="2">
    <source>
        <dbReference type="EMBL" id="RCK78800.1"/>
    </source>
</evidence>
<dbReference type="EMBL" id="QOQW01000019">
    <property type="protein sequence ID" value="RCK78800.1"/>
    <property type="molecule type" value="Genomic_DNA"/>
</dbReference>
<evidence type="ECO:0000256" key="1">
    <source>
        <dbReference type="SAM" id="MobiDB-lite"/>
    </source>
</evidence>
<dbReference type="SUPFAM" id="SSF51658">
    <property type="entry name" value="Xylose isomerase-like"/>
    <property type="match status" value="1"/>
</dbReference>
<comment type="caution">
    <text evidence="2">The sequence shown here is derived from an EMBL/GenBank/DDBJ whole genome shotgun (WGS) entry which is preliminary data.</text>
</comment>